<name>A0A1S9RF12_PENBI</name>
<proteinExistence type="predicted"/>
<comment type="caution">
    <text evidence="1">The sequence shown here is derived from an EMBL/GenBank/DDBJ whole genome shotgun (WGS) entry which is preliminary data.</text>
</comment>
<gene>
    <name evidence="1" type="ORF">PEBR_31859</name>
</gene>
<evidence type="ECO:0000313" key="1">
    <source>
        <dbReference type="EMBL" id="OOQ84124.1"/>
    </source>
</evidence>
<protein>
    <submittedName>
        <fullName evidence="1">Uncharacterized protein</fullName>
    </submittedName>
</protein>
<evidence type="ECO:0000313" key="2">
    <source>
        <dbReference type="Proteomes" id="UP000190744"/>
    </source>
</evidence>
<dbReference type="AlphaFoldDB" id="A0A1S9RF12"/>
<accession>A0A1S9RF12</accession>
<organism evidence="1 2">
    <name type="scientific">Penicillium brasilianum</name>
    <dbReference type="NCBI Taxonomy" id="104259"/>
    <lineage>
        <taxon>Eukaryota</taxon>
        <taxon>Fungi</taxon>
        <taxon>Dikarya</taxon>
        <taxon>Ascomycota</taxon>
        <taxon>Pezizomycotina</taxon>
        <taxon>Eurotiomycetes</taxon>
        <taxon>Eurotiomycetidae</taxon>
        <taxon>Eurotiales</taxon>
        <taxon>Aspergillaceae</taxon>
        <taxon>Penicillium</taxon>
    </lineage>
</organism>
<sequence>MSGVIPEINDSSEISYCIWYPEPPPQETLRNLVKRYPNMIYHAARACAVAGYFDLYSELQVLPEVHVAAEARDTSLARKNKGSEAIYEHDGGAYRCRRFPKAEEVSIRRVVNVRRIISDDITYITADTPESLVPRRIWWPSVASPVTYAHLAQKRPDMIDSYLRVCIIANYEAAWGDILLGSSDTLNDPKTTRLSKVIGLHIYAEAKDSSNPHYLDDIMLLGTASVEKLESGLYYLDDMRTARWTYSPRSTTERVVVKDKPFALTSVESATDGLSREPSNLGFTIFGMDTIGLDDKIWDQRSHVKVQEMYDILNARDLST</sequence>
<dbReference type="EMBL" id="LJBN01000185">
    <property type="protein sequence ID" value="OOQ84124.1"/>
    <property type="molecule type" value="Genomic_DNA"/>
</dbReference>
<dbReference type="Proteomes" id="UP000190744">
    <property type="component" value="Unassembled WGS sequence"/>
</dbReference>
<reference evidence="2" key="1">
    <citation type="submission" date="2015-09" db="EMBL/GenBank/DDBJ databases">
        <authorList>
            <person name="Fill T.P."/>
            <person name="Baretta J.F."/>
            <person name="de Almeida L.G."/>
            <person name="Rocha M."/>
            <person name="de Souza D.H."/>
            <person name="Malavazi I."/>
            <person name="Cerdeira L.T."/>
            <person name="Hong H."/>
            <person name="Samborskyy M."/>
            <person name="de Vasconcelos A.T."/>
            <person name="Leadlay P."/>
            <person name="Rodrigues-Filho E."/>
        </authorList>
    </citation>
    <scope>NUCLEOTIDE SEQUENCE [LARGE SCALE GENOMIC DNA]</scope>
    <source>
        <strain evidence="2">LaBioMMi 136</strain>
    </source>
</reference>